<sequence length="102" mass="10801">MSRGYPKDSSHQKPRRTEQPPPPKGPTLSPDEKMDESLPLSEDDQSLPEAESLPLVSSEVNDGKASADPGAVAIFHWGSVGGATPFGSCAPFRIWSTDPGAL</sequence>
<reference evidence="1 2" key="1">
    <citation type="journal article" date="2020" name="Cell">
        <title>Large-Scale Comparative Analyses of Tick Genomes Elucidate Their Genetic Diversity and Vector Capacities.</title>
        <authorList>
            <consortium name="Tick Genome and Microbiome Consortium (TIGMIC)"/>
            <person name="Jia N."/>
            <person name="Wang J."/>
            <person name="Shi W."/>
            <person name="Du L."/>
            <person name="Sun Y."/>
            <person name="Zhan W."/>
            <person name="Jiang J.F."/>
            <person name="Wang Q."/>
            <person name="Zhang B."/>
            <person name="Ji P."/>
            <person name="Bell-Sakyi L."/>
            <person name="Cui X.M."/>
            <person name="Yuan T.T."/>
            <person name="Jiang B.G."/>
            <person name="Yang W.F."/>
            <person name="Lam T.T."/>
            <person name="Chang Q.C."/>
            <person name="Ding S.J."/>
            <person name="Wang X.J."/>
            <person name="Zhu J.G."/>
            <person name="Ruan X.D."/>
            <person name="Zhao L."/>
            <person name="Wei J.T."/>
            <person name="Ye R.Z."/>
            <person name="Que T.C."/>
            <person name="Du C.H."/>
            <person name="Zhou Y.H."/>
            <person name="Cheng J.X."/>
            <person name="Dai P.F."/>
            <person name="Guo W.B."/>
            <person name="Han X.H."/>
            <person name="Huang E.J."/>
            <person name="Li L.F."/>
            <person name="Wei W."/>
            <person name="Gao Y.C."/>
            <person name="Liu J.Z."/>
            <person name="Shao H.Z."/>
            <person name="Wang X."/>
            <person name="Wang C.C."/>
            <person name="Yang T.C."/>
            <person name="Huo Q.B."/>
            <person name="Li W."/>
            <person name="Chen H.Y."/>
            <person name="Chen S.E."/>
            <person name="Zhou L.G."/>
            <person name="Ni X.B."/>
            <person name="Tian J.H."/>
            <person name="Sheng Y."/>
            <person name="Liu T."/>
            <person name="Pan Y.S."/>
            <person name="Xia L.Y."/>
            <person name="Li J."/>
            <person name="Zhao F."/>
            <person name="Cao W.C."/>
        </authorList>
    </citation>
    <scope>NUCLEOTIDE SEQUENCE [LARGE SCALE GENOMIC DNA]</scope>
    <source>
        <strain evidence="1">Iper-2018</strain>
    </source>
</reference>
<evidence type="ECO:0000313" key="1">
    <source>
        <dbReference type="EMBL" id="KAG0426514.1"/>
    </source>
</evidence>
<evidence type="ECO:0000313" key="2">
    <source>
        <dbReference type="Proteomes" id="UP000805193"/>
    </source>
</evidence>
<keyword evidence="2" id="KW-1185">Reference proteome</keyword>
<dbReference type="Proteomes" id="UP000805193">
    <property type="component" value="Unassembled WGS sequence"/>
</dbReference>
<accession>A0AC60Q0V7</accession>
<gene>
    <name evidence="1" type="ORF">HPB47_026391</name>
</gene>
<proteinExistence type="predicted"/>
<organism evidence="1 2">
    <name type="scientific">Ixodes persulcatus</name>
    <name type="common">Taiga tick</name>
    <dbReference type="NCBI Taxonomy" id="34615"/>
    <lineage>
        <taxon>Eukaryota</taxon>
        <taxon>Metazoa</taxon>
        <taxon>Ecdysozoa</taxon>
        <taxon>Arthropoda</taxon>
        <taxon>Chelicerata</taxon>
        <taxon>Arachnida</taxon>
        <taxon>Acari</taxon>
        <taxon>Parasitiformes</taxon>
        <taxon>Ixodida</taxon>
        <taxon>Ixodoidea</taxon>
        <taxon>Ixodidae</taxon>
        <taxon>Ixodinae</taxon>
        <taxon>Ixodes</taxon>
    </lineage>
</organism>
<name>A0AC60Q0V7_IXOPE</name>
<protein>
    <submittedName>
        <fullName evidence="1">Uncharacterized protein</fullName>
    </submittedName>
</protein>
<dbReference type="EMBL" id="JABSTQ010009712">
    <property type="protein sequence ID" value="KAG0426514.1"/>
    <property type="molecule type" value="Genomic_DNA"/>
</dbReference>
<comment type="caution">
    <text evidence="1">The sequence shown here is derived from an EMBL/GenBank/DDBJ whole genome shotgun (WGS) entry which is preliminary data.</text>
</comment>